<accession>A0A1G2T269</accession>
<dbReference type="EMBL" id="MHVJ01000013">
    <property type="protein sequence ID" value="OHA91390.1"/>
    <property type="molecule type" value="Genomic_DNA"/>
</dbReference>
<feature type="transmembrane region" description="Helical" evidence="1">
    <location>
        <begin position="158"/>
        <end position="181"/>
    </location>
</feature>
<keyword evidence="1" id="KW-1133">Transmembrane helix</keyword>
<sequence>MTFMAIWPVMVIVIVVVFGLGIVTLLINLKGNNMDNRNVGTAKDFFMQLGAIVTFYASAIALITLLFEVINFAYPKVTNYYQYYSPSISFQVATLIVAFPLFLLLSWLLQKSYASEPALRESLVRRWLAYITLFIAGGVVAGDLITVIYMFLDGQELTTSFLLKVLALLVIAGGIFLYYLREIRNVIAPSERNIWRIVAVLIILVSIAAGFMIVGSPAEQRARRYDSQRVSDLQSIQWQIVNYFQQKGGLPGRLDDLVDPISGYIIPRDPKTDGFYEYVLKSQSTKAFELCATFDGEGSGMGAGKIRPMVTSGLPEGSVIDRTSETWAHGAGRHCFERSIDPELYPPIKR</sequence>
<reference evidence="3 4" key="1">
    <citation type="journal article" date="2016" name="Nat. Commun.">
        <title>Thousands of microbial genomes shed light on interconnected biogeochemical processes in an aquifer system.</title>
        <authorList>
            <person name="Anantharaman K."/>
            <person name="Brown C.T."/>
            <person name="Hug L.A."/>
            <person name="Sharon I."/>
            <person name="Castelle C.J."/>
            <person name="Probst A.J."/>
            <person name="Thomas B.C."/>
            <person name="Singh A."/>
            <person name="Wilkins M.J."/>
            <person name="Karaoz U."/>
            <person name="Brodie E.L."/>
            <person name="Williams K.H."/>
            <person name="Hubbard S.S."/>
            <person name="Banfield J.F."/>
        </authorList>
    </citation>
    <scope>NUCLEOTIDE SEQUENCE [LARGE SCALE GENOMIC DNA]</scope>
</reference>
<dbReference type="Pfam" id="PF18920">
    <property type="entry name" value="DUF5671"/>
    <property type="match status" value="1"/>
</dbReference>
<feature type="transmembrane region" description="Helical" evidence="1">
    <location>
        <begin position="6"/>
        <end position="29"/>
    </location>
</feature>
<protein>
    <recommendedName>
        <fullName evidence="2">DUF5671 domain-containing protein</fullName>
    </recommendedName>
</protein>
<comment type="caution">
    <text evidence="3">The sequence shown here is derived from an EMBL/GenBank/DDBJ whole genome shotgun (WGS) entry which is preliminary data.</text>
</comment>
<dbReference type="AlphaFoldDB" id="A0A1G2T269"/>
<keyword evidence="1" id="KW-0472">Membrane</keyword>
<evidence type="ECO:0000259" key="2">
    <source>
        <dbReference type="Pfam" id="PF18920"/>
    </source>
</evidence>
<gene>
    <name evidence="3" type="ORF">A2758_02945</name>
</gene>
<organism evidence="3 4">
    <name type="scientific">Candidatus Zambryskibacteria bacterium RIFCSPHIGHO2_01_FULL_49_18</name>
    <dbReference type="NCBI Taxonomy" id="1802740"/>
    <lineage>
        <taxon>Bacteria</taxon>
        <taxon>Candidatus Zambryskiibacteriota</taxon>
    </lineage>
</organism>
<evidence type="ECO:0000313" key="4">
    <source>
        <dbReference type="Proteomes" id="UP000178612"/>
    </source>
</evidence>
<feature type="transmembrane region" description="Helical" evidence="1">
    <location>
        <begin position="90"/>
        <end position="109"/>
    </location>
</feature>
<evidence type="ECO:0000313" key="3">
    <source>
        <dbReference type="EMBL" id="OHA91390.1"/>
    </source>
</evidence>
<feature type="transmembrane region" description="Helical" evidence="1">
    <location>
        <begin position="49"/>
        <end position="70"/>
    </location>
</feature>
<keyword evidence="1" id="KW-0812">Transmembrane</keyword>
<feature type="domain" description="DUF5671" evidence="2">
    <location>
        <begin position="44"/>
        <end position="176"/>
    </location>
</feature>
<proteinExistence type="predicted"/>
<feature type="transmembrane region" description="Helical" evidence="1">
    <location>
        <begin position="130"/>
        <end position="152"/>
    </location>
</feature>
<feature type="transmembrane region" description="Helical" evidence="1">
    <location>
        <begin position="193"/>
        <end position="214"/>
    </location>
</feature>
<name>A0A1G2T269_9BACT</name>
<dbReference type="Proteomes" id="UP000178612">
    <property type="component" value="Unassembled WGS sequence"/>
</dbReference>
<evidence type="ECO:0000256" key="1">
    <source>
        <dbReference type="SAM" id="Phobius"/>
    </source>
</evidence>
<dbReference type="InterPro" id="IPR043728">
    <property type="entry name" value="DUF5671"/>
</dbReference>